<proteinExistence type="predicted"/>
<dbReference type="InterPro" id="IPR027417">
    <property type="entry name" value="P-loop_NTPase"/>
</dbReference>
<dbReference type="Gene3D" id="3.40.50.300">
    <property type="entry name" value="P-loop containing nucleotide triphosphate hydrolases"/>
    <property type="match status" value="1"/>
</dbReference>
<dbReference type="EMBL" id="VIEB01000776">
    <property type="protein sequence ID" value="TQD81172.1"/>
    <property type="molecule type" value="Genomic_DNA"/>
</dbReference>
<accession>A0A540L4J1</accession>
<protein>
    <recommendedName>
        <fullName evidence="1">RNA helicase</fullName>
        <ecNumber evidence="1">3.6.4.13</ecNumber>
    </recommendedName>
</protein>
<organism evidence="5 6">
    <name type="scientific">Malus baccata</name>
    <name type="common">Siberian crab apple</name>
    <name type="synonym">Pyrus baccata</name>
    <dbReference type="NCBI Taxonomy" id="106549"/>
    <lineage>
        <taxon>Eukaryota</taxon>
        <taxon>Viridiplantae</taxon>
        <taxon>Streptophyta</taxon>
        <taxon>Embryophyta</taxon>
        <taxon>Tracheophyta</taxon>
        <taxon>Spermatophyta</taxon>
        <taxon>Magnoliopsida</taxon>
        <taxon>eudicotyledons</taxon>
        <taxon>Gunneridae</taxon>
        <taxon>Pentapetalae</taxon>
        <taxon>rosids</taxon>
        <taxon>fabids</taxon>
        <taxon>Rosales</taxon>
        <taxon>Rosaceae</taxon>
        <taxon>Amygdaloideae</taxon>
        <taxon>Maleae</taxon>
        <taxon>Malus</taxon>
    </lineage>
</organism>
<dbReference type="PANTHER" id="PTHR18934">
    <property type="entry name" value="ATP-DEPENDENT RNA HELICASE"/>
    <property type="match status" value="1"/>
</dbReference>
<dbReference type="STRING" id="106549.A0A540L4J1"/>
<sequence length="212" mass="23949">MASKSSTVVKSIEEKLKEDRRTIAIQYYRRQLLETVERFQVVIVSGEFGCGKTTQIPQYLHQAGYTKTGKKKIACVEPRRAAAICAASAVSQDMGVELGREVGYCINHDDCTTKETVLKYITDGMLVQEWLGRQDLLASYGVVMVDEAHERTLASDYYDVFALVKRVARARRDLKLVIVLSESGSTSDPEKLSDYFDKAPIIRIPHRQYRCS</sequence>
<evidence type="ECO:0000313" key="5">
    <source>
        <dbReference type="EMBL" id="TQD81172.1"/>
    </source>
</evidence>
<evidence type="ECO:0000259" key="4">
    <source>
        <dbReference type="PROSITE" id="PS51192"/>
    </source>
</evidence>
<dbReference type="PROSITE" id="PS51192">
    <property type="entry name" value="HELICASE_ATP_BIND_1"/>
    <property type="match status" value="1"/>
</dbReference>
<dbReference type="GO" id="GO:0071013">
    <property type="term" value="C:catalytic step 2 spliceosome"/>
    <property type="evidence" value="ECO:0007669"/>
    <property type="project" value="TreeGrafter"/>
</dbReference>
<dbReference type="GO" id="GO:0003723">
    <property type="term" value="F:RNA binding"/>
    <property type="evidence" value="ECO:0007669"/>
    <property type="project" value="TreeGrafter"/>
</dbReference>
<reference evidence="5 6" key="1">
    <citation type="journal article" date="2019" name="G3 (Bethesda)">
        <title>Sequencing of a Wild Apple (Malus baccata) Genome Unravels the Differences Between Cultivated and Wild Apple Species Regarding Disease Resistance and Cold Tolerance.</title>
        <authorList>
            <person name="Chen X."/>
        </authorList>
    </citation>
    <scope>NUCLEOTIDE SEQUENCE [LARGE SCALE GENOMIC DNA]</scope>
    <source>
        <strain evidence="6">cv. Shandingzi</strain>
        <tissue evidence="5">Leaves</tissue>
    </source>
</reference>
<comment type="caution">
    <text evidence="5">The sequence shown here is derived from an EMBL/GenBank/DDBJ whole genome shotgun (WGS) entry which is preliminary data.</text>
</comment>
<evidence type="ECO:0000313" key="6">
    <source>
        <dbReference type="Proteomes" id="UP000315295"/>
    </source>
</evidence>
<evidence type="ECO:0000256" key="3">
    <source>
        <dbReference type="ARBA" id="ARBA00047984"/>
    </source>
</evidence>
<gene>
    <name evidence="5" type="ORF">C1H46_033282</name>
</gene>
<evidence type="ECO:0000256" key="1">
    <source>
        <dbReference type="ARBA" id="ARBA00012552"/>
    </source>
</evidence>
<dbReference type="PROSITE" id="PS00690">
    <property type="entry name" value="DEAH_ATP_HELICASE"/>
    <property type="match status" value="1"/>
</dbReference>
<evidence type="ECO:0000256" key="2">
    <source>
        <dbReference type="ARBA" id="ARBA00022801"/>
    </source>
</evidence>
<keyword evidence="2" id="KW-0378">Hydrolase</keyword>
<dbReference type="AlphaFoldDB" id="A0A540L4J1"/>
<dbReference type="SUPFAM" id="SSF52540">
    <property type="entry name" value="P-loop containing nucleoside triphosphate hydrolases"/>
    <property type="match status" value="1"/>
</dbReference>
<dbReference type="GO" id="GO:0003724">
    <property type="term" value="F:RNA helicase activity"/>
    <property type="evidence" value="ECO:0007669"/>
    <property type="project" value="UniProtKB-EC"/>
</dbReference>
<comment type="catalytic activity">
    <reaction evidence="3">
        <text>ATP + H2O = ADP + phosphate + H(+)</text>
        <dbReference type="Rhea" id="RHEA:13065"/>
        <dbReference type="ChEBI" id="CHEBI:15377"/>
        <dbReference type="ChEBI" id="CHEBI:15378"/>
        <dbReference type="ChEBI" id="CHEBI:30616"/>
        <dbReference type="ChEBI" id="CHEBI:43474"/>
        <dbReference type="ChEBI" id="CHEBI:456216"/>
        <dbReference type="EC" id="3.6.4.13"/>
    </reaction>
</comment>
<dbReference type="SMART" id="SM00487">
    <property type="entry name" value="DEXDc"/>
    <property type="match status" value="1"/>
</dbReference>
<dbReference type="EC" id="3.6.4.13" evidence="1"/>
<name>A0A540L4J1_MALBA</name>
<feature type="domain" description="Helicase ATP-binding" evidence="4">
    <location>
        <begin position="33"/>
        <end position="202"/>
    </location>
</feature>
<dbReference type="PANTHER" id="PTHR18934:SF83">
    <property type="entry name" value="PRE-MRNA-SPLICING FACTOR ATP-DEPENDENT RNA HELICASE DHX16"/>
    <property type="match status" value="1"/>
</dbReference>
<dbReference type="InterPro" id="IPR002464">
    <property type="entry name" value="DNA/RNA_helicase_DEAH_CS"/>
</dbReference>
<dbReference type="Proteomes" id="UP000315295">
    <property type="component" value="Unassembled WGS sequence"/>
</dbReference>
<keyword evidence="6" id="KW-1185">Reference proteome</keyword>
<dbReference type="InterPro" id="IPR014001">
    <property type="entry name" value="Helicase_ATP-bd"/>
</dbReference>
<dbReference type="GO" id="GO:0016787">
    <property type="term" value="F:hydrolase activity"/>
    <property type="evidence" value="ECO:0007669"/>
    <property type="project" value="UniProtKB-KW"/>
</dbReference>